<keyword evidence="10" id="KW-1015">Disulfide bond</keyword>
<dbReference type="FunFam" id="2.60.40.60:FF:000039">
    <property type="entry name" value="FAT atypical cadherin 3"/>
    <property type="match status" value="1"/>
</dbReference>
<dbReference type="PROSITE" id="PS50268">
    <property type="entry name" value="CADHERIN_2"/>
    <property type="match status" value="33"/>
</dbReference>
<dbReference type="FunFam" id="2.60.40.60:FF:000033">
    <property type="entry name" value="FAT atypical cadherin 1"/>
    <property type="match status" value="1"/>
</dbReference>
<evidence type="ECO:0000313" key="18">
    <source>
        <dbReference type="RefSeq" id="XP_035677124.1"/>
    </source>
</evidence>
<feature type="domain" description="Cadherin" evidence="16">
    <location>
        <begin position="1953"/>
        <end position="2058"/>
    </location>
</feature>
<keyword evidence="11" id="KW-0325">Glycoprotein</keyword>
<keyword evidence="5" id="KW-0677">Repeat</keyword>
<dbReference type="FunFam" id="2.60.40.60:FF:000020">
    <property type="entry name" value="Dachsous cadherin-related 1b"/>
    <property type="match status" value="7"/>
</dbReference>
<feature type="domain" description="Cadherin" evidence="16">
    <location>
        <begin position="2059"/>
        <end position="2162"/>
    </location>
</feature>
<dbReference type="Gene3D" id="2.60.40.60">
    <property type="entry name" value="Cadherins"/>
    <property type="match status" value="33"/>
</dbReference>
<keyword evidence="9 14" id="KW-0472">Membrane</keyword>
<evidence type="ECO:0000256" key="2">
    <source>
        <dbReference type="ARBA" id="ARBA00022536"/>
    </source>
</evidence>
<evidence type="ECO:0000256" key="14">
    <source>
        <dbReference type="SAM" id="Phobius"/>
    </source>
</evidence>
<feature type="domain" description="Cadherin" evidence="16">
    <location>
        <begin position="1100"/>
        <end position="1204"/>
    </location>
</feature>
<evidence type="ECO:0000256" key="5">
    <source>
        <dbReference type="ARBA" id="ARBA00022737"/>
    </source>
</evidence>
<dbReference type="SUPFAM" id="SSF49313">
    <property type="entry name" value="Cadherin-like"/>
    <property type="match status" value="33"/>
</dbReference>
<feature type="domain" description="Cadherin" evidence="16">
    <location>
        <begin position="2690"/>
        <end position="2792"/>
    </location>
</feature>
<feature type="domain" description="Cadherin" evidence="16">
    <location>
        <begin position="1741"/>
        <end position="1841"/>
    </location>
</feature>
<proteinExistence type="predicted"/>
<feature type="domain" description="Cadherin" evidence="16">
    <location>
        <begin position="28"/>
        <end position="136"/>
    </location>
</feature>
<feature type="domain" description="Cadherin" evidence="16">
    <location>
        <begin position="2903"/>
        <end position="3006"/>
    </location>
</feature>
<feature type="domain" description="Cadherin" evidence="16">
    <location>
        <begin position="3007"/>
        <end position="3110"/>
    </location>
</feature>
<name>A0A9J7L6B0_BRAFL</name>
<evidence type="ECO:0000256" key="1">
    <source>
        <dbReference type="ARBA" id="ARBA00004167"/>
    </source>
</evidence>
<dbReference type="FunFam" id="2.60.40.60:FF:000015">
    <property type="entry name" value="FAT atypical cadherin 1"/>
    <property type="match status" value="4"/>
</dbReference>
<keyword evidence="6 12" id="KW-0106">Calcium</keyword>
<dbReference type="FunFam" id="2.60.40.60:FF:000181">
    <property type="entry name" value="Predicted protein"/>
    <property type="match status" value="4"/>
</dbReference>
<sequence>MAAMWRTTIILLAFFGTSAQAASPDFGASLPSTDTINENVGGGVSVYDFTVTDGDTQSVTLSIQNSNPAGAPFEVTVANYNAGTTTGRVSSTASASFDFETTTSYTLTILATDPDGNTATADLTVNIADVNEAPVISNIPSSGRTIGLNEDVGGSFQVFQVTATDVDNGDSILFSLGGGGPHFAIDSSTGIITTTPSTGIDYESGTTSYTLTVTATDTGPLTDTGVLTVNLVDTNDESPVFSGSITNPVTLSEEVPVGTSAGEVPASDADFGGTDTITYEFVSTQTDFTLDASTGVVYTAANLDYDAAGATQTWSLSIRAYDGASHSVTTTLTVNLQDLNDNSPVCSQYVFTKQLPEGTATSSNVATLSCTDSDGSSANNQLSYILSDSSGLFTLSGTEVKTSAALEYDDATAASQNWLYTMEVTVTDSGTNPTKNSATVTVVVEVTSVNENTPTCTQATYTATPNEDETVDAVIQTLSCSDNDYGDDGDLTYAIVSGNQDGKFYIHPTAGDIKLRTALDYETTPSYVLEVTATDGGGSANTATVSINVVNVNDMTPTFNPAFYTASVVETSATVGYLIATLTCADADSPDSEIQYSIISGNTAGNFRITDPDNGNPLIEVAVAIDYDAASEAQSYTLVVKAVDENGASTGLSSSAIIEVDITGNNDFTPSFAAANPTTPTIDEESQVGTSVVTFAASDSDRGADGAVTYEIINGNTAGNFEIDTSTGVVYTAKVIDYETMGNTKSYTLTVKASDGGSPVKTATQQVTIAVEDINDNAPVCTQYLYAVSLDENTAAGTAIAQLDCQDADSNTYGTVTYYEDPSSSVFVLDTTSGAVTLDNYALDYELGTTSHELKIKARDNDPVTPKTADITVTMYVNALNEFPPAFTQTIYNAGSLDEDTAIGTSVVTIVATDSDSGTDGTITYAITSPANSPFGLDSSSGLVTLVSALDYETDTNYQLTVTATDGGGRVDTATVTITVNDVNDNTPACTPSLLTTDLPEGTTTLPPYTVLTLTCSDGDGGTFGTLTYTLSQSPSTKFSITNAGVIELTSDVDFDGGETSYSLVATVTDSAAIVADRKSTTVPITVEVTSVNEGPPVFDNAPYTVSVSEATAIGTAVYTASATDPDSTADSFGQITFSITSGDSLNLFEIDSNTGEIMAKATLDREAASSHTLQLKAEDGGTQSGTTSITITLTDENDQTPECNPATYIETVSETEAVGFTVASLACTDTDDAAYGTLSYSITTGNTKLYFEMSGADLKLKKQLDYEDETTFSLSILVQDNSGNNPSNSATVPVSIYVDPSNEFTPYFSPETYSNTVFEDESVGATVVDVDAYDSDSSANAHGQITYTIQGGNSEGKFSIDDNTGEVILVDTLDRESTASYTLTVRASDGVTSGGTPNTNTTTVTITVGDANDNDPVCSPAVYTTALAEDSPAGTTVITVTCADDDDGTNANIVYSVTSTYFGIGSSSGIITVSNVPDFDAGAPSSYSLTVKAVDGGVTQRTGTALVTITLTETNDYAPAFTQTSYSASVNENEAVGTSIATAAATDSDAGNDGVIVYTMPTYTNFRLDENTGEITLKAELDYETTQSYELVVTATDQSAASADRQSASVTVYVTVNDVNDNEPSCSPATYTATIAEDTADATAIVTLVCDDLDSGVNDDLVYAITDGDGLGQFAVSTAGVVSVVKDGTDDLDFETTQTYSLEVEVTDSGVPALTTTVQVGVTLTDVNEYAPDFDPDASAVSSYSINIAENVAVGSAVMTITANDNDTAQSVTFSFNPSSNKFLIDADSGEITVKSSLDYESVTSYALKVEAVDSGSPAKTSTVDLAFSITDVNDNDPVFSPTSYAIQVQENTTNGAVVVSTTCTDVEDATVVYTMFDGNTGNVFAVDTNGDIIMQSNTNLDYETLTEYTLRVTCRDSTFPERTVTATVQIEVTGYNEDTPAFTNSALATFAADTYSATISEDSPLGDTVTQVSATDTDADADGTIYYSITSGNSEGKFYIDSSTGYIMVNKELDREATASYVLITTATDGGTSPTLSSTATVSVTVSDVNDNTPICVPSIYSNTLAESSAAGTVVANIACSDNDDGVNSQLTYTIMSGDDQGQFSVGTTGSLTIGTSLNYEDIQEYSMIIQVSDSATTPLATNVTVAVDVTGVNEFTPVFNPTSYAVNISENSTQGITVETVIATDGDFGSQGDIGYHISAGNSEQKFVIDSSSGAIGLAQTLDRETTASYQLTVLAIDDGGASALTGTTTVTVTVTDENDNTPVFAQSLYTVALDETTASGSPVVTVAATDIDEGMNADIQYSIVSGNTNNDLAIDATTGAVTLSNPLNYEVTEDYTVVIRATDMGSPANSANATLSLTVNAVNEFAPDFTQSFWSVSILENSTYGDIVATVAATDDDSYADGTVVFSITNGNGEAKFQMETTTGVIKLTANLDRENTDFYNLTVQATDMATSPLSNSSYVEVTVIDSNDNYPTFSPTVYSATVPEDQAISSTVVTVAVTDADIGTNADIAYSITAGNLEGKFGIQSNGAVTLADTLNYENTTQYTLTITATDDGYPPLSSEATVSITVGAVNEFAPVFDQDPYTASVNENATIGTVVTAVNATDDDDGTQGLVLYSIVAGNSERKWVIDEESGNISVATTLDRETTDNYELTVRAYDSYGVSPFNYTEVNVTITVLDINDNEPVFDPQTYSISILEGALVGTTVVKVTSTDLDMNANAVHDYVISAGNTGDAFELSNDEILLKNKLNHETVGLYTLTIQATDQGDPVLTGEATVTVTVLAENEFQPVFQEDSSTVVVSEDAVLGTLIYNANATDNDTGTYGNLEFYITAGNGDNGATFLCDSSTGEVRLGTYLDRETNASYVLTITVYDHDADDANTMNDTMEVTVTVSDVNDNKPTFSADQFNVFVTENVPSGSLVTTMMADDIDAGANADVVYSIVYGSSNFVIDSSTGYITTNTADLDRETQDWYYLTVKAADQGSPVLSSVVGVTIWVTDENDNTPVFNPDNYIINIEEDVAVNSAFYMLRANDADSGTNADLTYSITSGDALGQFSIATNGEVSVVSNLDRETTGQYILDVFVQDGGSPSLNATATVTVNVLDVNDNFPVFSSDPYTVSVYEDIAVGATVADVTATDADSGTNAQVSYTIIGGNEENKFVVNQADGPLLLANSLDRESNDTYNITLRAYDGGSPSLSTTVTVYVTVLDVNDNTALWTDANYTFYVSEDAAVGTSVGNISASDIDISNNADLRYSITNGDSSNQFAIVDTTGNITVNGALDREAITNYTLTVQVTDLGNPALQNSVTVLIIVNDVNDNNPIFTQTLYETQYVENSNTGLSVLTVTATDTDNGTNAAITYSISNTSTTGLSYFNIDSSTGEVTIGSSLDREADEIVTFVVLATDGGNPALTGTTTVRVNVTDLNDNPPVFNPDFYSIEIPYDSTSTEVLTTVSATDADITTNAEIIFSLVDQTEFFTLEPFSGNFKRLAGSGSLEKDVKIVARAIGRDGGTPQLSSDLGYIRVDTYDVQDACVNLTLAISCTSFSASQAAFLASLSALFSPGRAGISFTTCSTSARRRRLLQTDTTVVTIYALANNDTDSYSAIDQTKDFLTAQQVLDVLQADATTGTPNSALTTGDFNQYAITNVEEAFPTTTVSTPFYDTWYGILTIVLCSVFAVILFVLLIVLIVWCCRKNKNSKEQQKRPRRPDTPTVIENAWTDQKKTTVITDQGGYKQDSVKQTSENPLVLAAATQFQRPRRVQPDRVRKTTNNRTEVSSADPSRREFDGRAVDPATGKTYLYNTRTGARKWLDTARTNLNNKRNNNSSEA</sequence>
<dbReference type="FunFam" id="2.60.40.60:FF:000024">
    <property type="entry name" value="FAT atypical cadherin 3"/>
    <property type="match status" value="1"/>
</dbReference>
<keyword evidence="8 14" id="KW-1133">Transmembrane helix</keyword>
<gene>
    <name evidence="18" type="primary">LOC118416153</name>
</gene>
<feature type="domain" description="Cadherin" evidence="16">
    <location>
        <begin position="347"/>
        <end position="456"/>
    </location>
</feature>
<dbReference type="FunFam" id="2.60.40.60:FF:000146">
    <property type="entry name" value="cadherin-23 isoform X1"/>
    <property type="match status" value="1"/>
</dbReference>
<dbReference type="InterPro" id="IPR015919">
    <property type="entry name" value="Cadherin-like_sf"/>
</dbReference>
<dbReference type="PROSITE" id="PS00232">
    <property type="entry name" value="CADHERIN_1"/>
    <property type="match status" value="12"/>
</dbReference>
<dbReference type="GO" id="GO:0005509">
    <property type="term" value="F:calcium ion binding"/>
    <property type="evidence" value="ECO:0000318"/>
    <property type="project" value="GO_Central"/>
</dbReference>
<feature type="signal peptide" evidence="15">
    <location>
        <begin position="1"/>
        <end position="21"/>
    </location>
</feature>
<feature type="domain" description="Cadherin" evidence="16">
    <location>
        <begin position="1842"/>
        <end position="1944"/>
    </location>
</feature>
<reference evidence="17" key="1">
    <citation type="journal article" date="2020" name="Nat. Ecol. Evol.">
        <title>Deeply conserved synteny resolves early events in vertebrate evolution.</title>
        <authorList>
            <person name="Simakov O."/>
            <person name="Marletaz F."/>
            <person name="Yue J.X."/>
            <person name="O'Connell B."/>
            <person name="Jenkins J."/>
            <person name="Brandt A."/>
            <person name="Calef R."/>
            <person name="Tung C.H."/>
            <person name="Huang T.K."/>
            <person name="Schmutz J."/>
            <person name="Satoh N."/>
            <person name="Yu J.K."/>
            <person name="Putnam N.H."/>
            <person name="Green R.E."/>
            <person name="Rokhsar D.S."/>
        </authorList>
    </citation>
    <scope>NUCLEOTIDE SEQUENCE [LARGE SCALE GENOMIC DNA]</scope>
    <source>
        <strain evidence="17">S238N-H82</strain>
    </source>
</reference>
<comment type="subcellular location">
    <subcellularLocation>
        <location evidence="1">Membrane</location>
        <topology evidence="1">Single-pass membrane protein</topology>
    </subcellularLocation>
</comment>
<feature type="domain" description="Cadherin" evidence="16">
    <location>
        <begin position="991"/>
        <end position="1099"/>
    </location>
</feature>
<evidence type="ECO:0000256" key="4">
    <source>
        <dbReference type="ARBA" id="ARBA00022729"/>
    </source>
</evidence>
<evidence type="ECO:0000256" key="11">
    <source>
        <dbReference type="ARBA" id="ARBA00023180"/>
    </source>
</evidence>
<dbReference type="PANTHER" id="PTHR24027:SF438">
    <property type="entry name" value="CADHERIN 23"/>
    <property type="match status" value="1"/>
</dbReference>
<feature type="chain" id="PRO_5039895112" evidence="15">
    <location>
        <begin position="22"/>
        <end position="3824"/>
    </location>
</feature>
<evidence type="ECO:0000259" key="16">
    <source>
        <dbReference type="PROSITE" id="PS50268"/>
    </source>
</evidence>
<evidence type="ECO:0000256" key="13">
    <source>
        <dbReference type="SAM" id="MobiDB-lite"/>
    </source>
</evidence>
<evidence type="ECO:0000256" key="8">
    <source>
        <dbReference type="ARBA" id="ARBA00022989"/>
    </source>
</evidence>
<dbReference type="OrthoDB" id="10041159at2759"/>
<accession>A0A9J7L6B0</accession>
<dbReference type="InterPro" id="IPR039808">
    <property type="entry name" value="Cadherin"/>
</dbReference>
<feature type="domain" description="Cadherin" evidence="16">
    <location>
        <begin position="1523"/>
        <end position="1631"/>
    </location>
</feature>
<feature type="domain" description="Cadherin" evidence="16">
    <location>
        <begin position="140"/>
        <end position="241"/>
    </location>
</feature>
<feature type="domain" description="Cadherin" evidence="16">
    <location>
        <begin position="3428"/>
        <end position="3541"/>
    </location>
</feature>
<dbReference type="PANTHER" id="PTHR24027">
    <property type="entry name" value="CADHERIN-23"/>
    <property type="match status" value="1"/>
</dbReference>
<feature type="domain" description="Cadherin" evidence="16">
    <location>
        <begin position="896"/>
        <end position="994"/>
    </location>
</feature>
<keyword evidence="7" id="KW-0130">Cell adhesion</keyword>
<feature type="domain" description="Cadherin" evidence="16">
    <location>
        <begin position="1205"/>
        <end position="1309"/>
    </location>
</feature>
<feature type="domain" description="Cadherin" evidence="16">
    <location>
        <begin position="1420"/>
        <end position="1522"/>
    </location>
</feature>
<dbReference type="CDD" id="cd11304">
    <property type="entry name" value="Cadherin_repeat"/>
    <property type="match status" value="32"/>
</dbReference>
<dbReference type="GO" id="GO:0005886">
    <property type="term" value="C:plasma membrane"/>
    <property type="evidence" value="ECO:0007669"/>
    <property type="project" value="InterPro"/>
</dbReference>
<dbReference type="GO" id="GO:0005911">
    <property type="term" value="C:cell-cell junction"/>
    <property type="evidence" value="ECO:0000318"/>
    <property type="project" value="GO_Central"/>
</dbReference>
<feature type="domain" description="Cadherin" evidence="16">
    <location>
        <begin position="674"/>
        <end position="781"/>
    </location>
</feature>
<dbReference type="GO" id="GO:0007156">
    <property type="term" value="P:homophilic cell adhesion via plasma membrane adhesion molecules"/>
    <property type="evidence" value="ECO:0007669"/>
    <property type="project" value="InterPro"/>
</dbReference>
<feature type="domain" description="Cadherin" evidence="16">
    <location>
        <begin position="2793"/>
        <end position="2902"/>
    </location>
</feature>
<keyword evidence="2" id="KW-0245">EGF-like domain</keyword>
<protein>
    <submittedName>
        <fullName evidence="18">Protocadherin Fat 4-like</fullName>
    </submittedName>
</protein>
<keyword evidence="3 14" id="KW-0812">Transmembrane</keyword>
<dbReference type="InterPro" id="IPR002126">
    <property type="entry name" value="Cadherin-like_dom"/>
</dbReference>
<feature type="domain" description="Cadherin" evidence="16">
    <location>
        <begin position="243"/>
        <end position="346"/>
    </location>
</feature>
<organism evidence="17 18">
    <name type="scientific">Branchiostoma floridae</name>
    <name type="common">Florida lancelet</name>
    <name type="synonym">Amphioxus</name>
    <dbReference type="NCBI Taxonomy" id="7739"/>
    <lineage>
        <taxon>Eukaryota</taxon>
        <taxon>Metazoa</taxon>
        <taxon>Chordata</taxon>
        <taxon>Cephalochordata</taxon>
        <taxon>Leptocardii</taxon>
        <taxon>Amphioxiformes</taxon>
        <taxon>Branchiostomatidae</taxon>
        <taxon>Branchiostoma</taxon>
    </lineage>
</organism>
<dbReference type="OMA" id="WSYESDA"/>
<dbReference type="KEGG" id="bfo:118416153"/>
<dbReference type="GeneID" id="118416153"/>
<evidence type="ECO:0000256" key="12">
    <source>
        <dbReference type="PROSITE-ProRule" id="PRU00043"/>
    </source>
</evidence>
<dbReference type="Proteomes" id="UP000001554">
    <property type="component" value="Chromosome 5"/>
</dbReference>
<evidence type="ECO:0000256" key="9">
    <source>
        <dbReference type="ARBA" id="ARBA00023136"/>
    </source>
</evidence>
<evidence type="ECO:0000256" key="3">
    <source>
        <dbReference type="ARBA" id="ARBA00022692"/>
    </source>
</evidence>
<evidence type="ECO:0000256" key="6">
    <source>
        <dbReference type="ARBA" id="ARBA00022837"/>
    </source>
</evidence>
<feature type="domain" description="Cadherin" evidence="16">
    <location>
        <begin position="2163"/>
        <end position="2268"/>
    </location>
</feature>
<feature type="domain" description="Cadherin" evidence="16">
    <location>
        <begin position="457"/>
        <end position="559"/>
    </location>
</feature>
<dbReference type="RefSeq" id="XP_035677124.1">
    <property type="nucleotide sequence ID" value="XM_035821231.1"/>
</dbReference>
<keyword evidence="17" id="KW-1185">Reference proteome</keyword>
<feature type="transmembrane region" description="Helical" evidence="14">
    <location>
        <begin position="3660"/>
        <end position="3688"/>
    </location>
</feature>
<feature type="compositionally biased region" description="Basic and acidic residues" evidence="13">
    <location>
        <begin position="3776"/>
        <end position="3785"/>
    </location>
</feature>
<dbReference type="FunFam" id="2.60.40.60:FF:000104">
    <property type="entry name" value="cadherin-23 isoform X1"/>
    <property type="match status" value="1"/>
</dbReference>
<dbReference type="GO" id="GO:0098609">
    <property type="term" value="P:cell-cell adhesion"/>
    <property type="evidence" value="ECO:0000318"/>
    <property type="project" value="GO_Central"/>
</dbReference>
<feature type="compositionally biased region" description="Polar residues" evidence="13">
    <location>
        <begin position="3764"/>
        <end position="3775"/>
    </location>
</feature>
<feature type="domain" description="Cadherin" evidence="16">
    <location>
        <begin position="1310"/>
        <end position="1423"/>
    </location>
</feature>
<feature type="domain" description="Cadherin" evidence="16">
    <location>
        <begin position="782"/>
        <end position="887"/>
    </location>
</feature>
<feature type="domain" description="Cadherin" evidence="16">
    <location>
        <begin position="2269"/>
        <end position="2373"/>
    </location>
</feature>
<feature type="domain" description="Cadherin" evidence="16">
    <location>
        <begin position="2374"/>
        <end position="2478"/>
    </location>
</feature>
<dbReference type="PRINTS" id="PR00205">
    <property type="entry name" value="CADHERIN"/>
</dbReference>
<dbReference type="SMART" id="SM00112">
    <property type="entry name" value="CA"/>
    <property type="match status" value="33"/>
</dbReference>
<feature type="region of interest" description="Disordered" evidence="13">
    <location>
        <begin position="3752"/>
        <end position="3785"/>
    </location>
</feature>
<dbReference type="FunFam" id="2.60.40.60:FF:000013">
    <property type="entry name" value="Cadherin EGF LAG seven-pass G-type receptor"/>
    <property type="match status" value="3"/>
</dbReference>
<feature type="domain" description="Cadherin" evidence="16">
    <location>
        <begin position="2479"/>
        <end position="2582"/>
    </location>
</feature>
<feature type="domain" description="Cadherin" evidence="16">
    <location>
        <begin position="3321"/>
        <end position="3427"/>
    </location>
</feature>
<reference evidence="18" key="2">
    <citation type="submission" date="2025-08" db="UniProtKB">
        <authorList>
            <consortium name="RefSeq"/>
        </authorList>
    </citation>
    <scope>IDENTIFICATION</scope>
    <source>
        <strain evidence="18">S238N-H82</strain>
        <tissue evidence="18">Testes</tissue>
    </source>
</reference>
<feature type="domain" description="Cadherin" evidence="16">
    <location>
        <begin position="2583"/>
        <end position="2689"/>
    </location>
</feature>
<feature type="domain" description="Cadherin" evidence="16">
    <location>
        <begin position="3216"/>
        <end position="3320"/>
    </location>
</feature>
<evidence type="ECO:0000256" key="10">
    <source>
        <dbReference type="ARBA" id="ARBA00023157"/>
    </source>
</evidence>
<evidence type="ECO:0000313" key="17">
    <source>
        <dbReference type="Proteomes" id="UP000001554"/>
    </source>
</evidence>
<evidence type="ECO:0000256" key="7">
    <source>
        <dbReference type="ARBA" id="ARBA00022889"/>
    </source>
</evidence>
<keyword evidence="4 15" id="KW-0732">Signal</keyword>
<dbReference type="Pfam" id="PF00028">
    <property type="entry name" value="Cadherin"/>
    <property type="match status" value="29"/>
</dbReference>
<dbReference type="InterPro" id="IPR020894">
    <property type="entry name" value="Cadherin_CS"/>
</dbReference>
<feature type="domain" description="Cadherin" evidence="16">
    <location>
        <begin position="560"/>
        <end position="672"/>
    </location>
</feature>
<feature type="domain" description="Cadherin" evidence="16">
    <location>
        <begin position="1628"/>
        <end position="1735"/>
    </location>
</feature>
<feature type="domain" description="Cadherin" evidence="16">
    <location>
        <begin position="3111"/>
        <end position="3222"/>
    </location>
</feature>
<evidence type="ECO:0000256" key="15">
    <source>
        <dbReference type="SAM" id="SignalP"/>
    </source>
</evidence>